<gene>
    <name evidence="1" type="ORF">EJ06DRAFT_526162</name>
</gene>
<sequence length="67" mass="7326">MHNVWGPPPISRLGFTAERTDSLMAYDTGCALCCSLRLSADVACARRLCPQAGGGSLTRTLWFSFCW</sequence>
<evidence type="ECO:0000313" key="2">
    <source>
        <dbReference type="Proteomes" id="UP000799640"/>
    </source>
</evidence>
<dbReference type="Proteomes" id="UP000799640">
    <property type="component" value="Unassembled WGS sequence"/>
</dbReference>
<keyword evidence="2" id="KW-1185">Reference proteome</keyword>
<dbReference type="EMBL" id="ML996687">
    <property type="protein sequence ID" value="KAF2405650.1"/>
    <property type="molecule type" value="Genomic_DNA"/>
</dbReference>
<evidence type="ECO:0000313" key="1">
    <source>
        <dbReference type="EMBL" id="KAF2405650.1"/>
    </source>
</evidence>
<dbReference type="AlphaFoldDB" id="A0A6G1IBI1"/>
<organism evidence="1 2">
    <name type="scientific">Trichodelitschia bisporula</name>
    <dbReference type="NCBI Taxonomy" id="703511"/>
    <lineage>
        <taxon>Eukaryota</taxon>
        <taxon>Fungi</taxon>
        <taxon>Dikarya</taxon>
        <taxon>Ascomycota</taxon>
        <taxon>Pezizomycotina</taxon>
        <taxon>Dothideomycetes</taxon>
        <taxon>Dothideomycetes incertae sedis</taxon>
        <taxon>Phaeotrichales</taxon>
        <taxon>Phaeotrichaceae</taxon>
        <taxon>Trichodelitschia</taxon>
    </lineage>
</organism>
<name>A0A6G1IBI1_9PEZI</name>
<proteinExistence type="predicted"/>
<protein>
    <submittedName>
        <fullName evidence="1">Uncharacterized protein</fullName>
    </submittedName>
</protein>
<accession>A0A6G1IBI1</accession>
<reference evidence="1" key="1">
    <citation type="journal article" date="2020" name="Stud. Mycol.">
        <title>101 Dothideomycetes genomes: a test case for predicting lifestyles and emergence of pathogens.</title>
        <authorList>
            <person name="Haridas S."/>
            <person name="Albert R."/>
            <person name="Binder M."/>
            <person name="Bloem J."/>
            <person name="Labutti K."/>
            <person name="Salamov A."/>
            <person name="Andreopoulos B."/>
            <person name="Baker S."/>
            <person name="Barry K."/>
            <person name="Bills G."/>
            <person name="Bluhm B."/>
            <person name="Cannon C."/>
            <person name="Castanera R."/>
            <person name="Culley D."/>
            <person name="Daum C."/>
            <person name="Ezra D."/>
            <person name="Gonzalez J."/>
            <person name="Henrissat B."/>
            <person name="Kuo A."/>
            <person name="Liang C."/>
            <person name="Lipzen A."/>
            <person name="Lutzoni F."/>
            <person name="Magnuson J."/>
            <person name="Mondo S."/>
            <person name="Nolan M."/>
            <person name="Ohm R."/>
            <person name="Pangilinan J."/>
            <person name="Park H.-J."/>
            <person name="Ramirez L."/>
            <person name="Alfaro M."/>
            <person name="Sun H."/>
            <person name="Tritt A."/>
            <person name="Yoshinaga Y."/>
            <person name="Zwiers L.-H."/>
            <person name="Turgeon B."/>
            <person name="Goodwin S."/>
            <person name="Spatafora J."/>
            <person name="Crous P."/>
            <person name="Grigoriev I."/>
        </authorList>
    </citation>
    <scope>NUCLEOTIDE SEQUENCE</scope>
    <source>
        <strain evidence="1">CBS 262.69</strain>
    </source>
</reference>